<feature type="compositionally biased region" description="Basic and acidic residues" evidence="1">
    <location>
        <begin position="296"/>
        <end position="308"/>
    </location>
</feature>
<feature type="region of interest" description="Disordered" evidence="1">
    <location>
        <begin position="53"/>
        <end position="82"/>
    </location>
</feature>
<organism evidence="2 3">
    <name type="scientific">Immersiella caudata</name>
    <dbReference type="NCBI Taxonomy" id="314043"/>
    <lineage>
        <taxon>Eukaryota</taxon>
        <taxon>Fungi</taxon>
        <taxon>Dikarya</taxon>
        <taxon>Ascomycota</taxon>
        <taxon>Pezizomycotina</taxon>
        <taxon>Sordariomycetes</taxon>
        <taxon>Sordariomycetidae</taxon>
        <taxon>Sordariales</taxon>
        <taxon>Lasiosphaeriaceae</taxon>
        <taxon>Immersiella</taxon>
    </lineage>
</organism>
<dbReference type="EMBL" id="JAULSU010000006">
    <property type="protein sequence ID" value="KAK0613899.1"/>
    <property type="molecule type" value="Genomic_DNA"/>
</dbReference>
<feature type="compositionally biased region" description="Basic and acidic residues" evidence="1">
    <location>
        <begin position="250"/>
        <end position="267"/>
    </location>
</feature>
<keyword evidence="3" id="KW-1185">Reference proteome</keyword>
<evidence type="ECO:0000313" key="3">
    <source>
        <dbReference type="Proteomes" id="UP001175000"/>
    </source>
</evidence>
<feature type="compositionally biased region" description="Basic and acidic residues" evidence="1">
    <location>
        <begin position="275"/>
        <end position="284"/>
    </location>
</feature>
<accession>A0AA39WEF2</accession>
<protein>
    <submittedName>
        <fullName evidence="2">Uncharacterized protein</fullName>
    </submittedName>
</protein>
<feature type="region of interest" description="Disordered" evidence="1">
    <location>
        <begin position="219"/>
        <end position="238"/>
    </location>
</feature>
<sequence>MAFHQHPRFRQANRYLHLPPIRPEQRLSIIAFLYEDHHHYSLSPIVAYRSHQQPHHLRVGSNRRASAATTSPPPPVDRDHHSGSRILHRVAPLQLLASYLHRISSLTFTLTALTIASPLTVAQPSKMCTTTTITFACEACSTASSIRSELSPCWPNPDRSRPDGYHCRPSASRNNMPRTRIELQPQSRCYGCTYQQLDVMARVAEVEQKWNKAVKEMEEVKAKQNGVKETRDKTPAQIKDAEEVLKKIESAEQKEQKLDKVKGKEVAQPEEEEKKEDTKDEGFKKRAREVSSGSDGSDRPDAKKGKQE</sequence>
<evidence type="ECO:0000256" key="1">
    <source>
        <dbReference type="SAM" id="MobiDB-lite"/>
    </source>
</evidence>
<dbReference type="Proteomes" id="UP001175000">
    <property type="component" value="Unassembled WGS sequence"/>
</dbReference>
<reference evidence="2" key="1">
    <citation type="submission" date="2023-06" db="EMBL/GenBank/DDBJ databases">
        <title>Genome-scale phylogeny and comparative genomics of the fungal order Sordariales.</title>
        <authorList>
            <consortium name="Lawrence Berkeley National Laboratory"/>
            <person name="Hensen N."/>
            <person name="Bonometti L."/>
            <person name="Westerberg I."/>
            <person name="Brannstrom I.O."/>
            <person name="Guillou S."/>
            <person name="Cros-Aarteil S."/>
            <person name="Calhoun S."/>
            <person name="Haridas S."/>
            <person name="Kuo A."/>
            <person name="Mondo S."/>
            <person name="Pangilinan J."/>
            <person name="Riley R."/>
            <person name="Labutti K."/>
            <person name="Andreopoulos B."/>
            <person name="Lipzen A."/>
            <person name="Chen C."/>
            <person name="Yanf M."/>
            <person name="Daum C."/>
            <person name="Ng V."/>
            <person name="Clum A."/>
            <person name="Steindorff A."/>
            <person name="Ohm R."/>
            <person name="Martin F."/>
            <person name="Silar P."/>
            <person name="Natvig D."/>
            <person name="Lalanne C."/>
            <person name="Gautier V."/>
            <person name="Ament-Velasquez S.L."/>
            <person name="Kruys A."/>
            <person name="Hutchinson M.I."/>
            <person name="Powell A.J."/>
            <person name="Barry K."/>
            <person name="Miller A.N."/>
            <person name="Grigoriev I.V."/>
            <person name="Debuchy R."/>
            <person name="Gladieux P."/>
            <person name="Thoren M.H."/>
            <person name="Johannesson H."/>
        </authorList>
    </citation>
    <scope>NUCLEOTIDE SEQUENCE</scope>
    <source>
        <strain evidence="2">CBS 606.72</strain>
    </source>
</reference>
<dbReference type="AlphaFoldDB" id="A0AA39WEF2"/>
<gene>
    <name evidence="2" type="ORF">B0T14DRAFT_499289</name>
</gene>
<proteinExistence type="predicted"/>
<name>A0AA39WEF2_9PEZI</name>
<evidence type="ECO:0000313" key="2">
    <source>
        <dbReference type="EMBL" id="KAK0613899.1"/>
    </source>
</evidence>
<feature type="region of interest" description="Disordered" evidence="1">
    <location>
        <begin position="250"/>
        <end position="308"/>
    </location>
</feature>
<comment type="caution">
    <text evidence="2">The sequence shown here is derived from an EMBL/GenBank/DDBJ whole genome shotgun (WGS) entry which is preliminary data.</text>
</comment>
<feature type="region of interest" description="Disordered" evidence="1">
    <location>
        <begin position="155"/>
        <end position="179"/>
    </location>
</feature>